<reference evidence="3 4" key="1">
    <citation type="submission" date="2016-07" db="EMBL/GenBank/DDBJ databases">
        <title>Pervasive Adenine N6-methylation of Active Genes in Fungi.</title>
        <authorList>
            <consortium name="DOE Joint Genome Institute"/>
            <person name="Mondo S.J."/>
            <person name="Dannebaum R.O."/>
            <person name="Kuo R.C."/>
            <person name="Labutti K."/>
            <person name="Haridas S."/>
            <person name="Kuo A."/>
            <person name="Salamov A."/>
            <person name="Ahrendt S.R."/>
            <person name="Lipzen A."/>
            <person name="Sullivan W."/>
            <person name="Andreopoulos W.B."/>
            <person name="Clum A."/>
            <person name="Lindquist E."/>
            <person name="Daum C."/>
            <person name="Ramamoorthy G.K."/>
            <person name="Gryganskyi A."/>
            <person name="Culley D."/>
            <person name="Magnuson J.K."/>
            <person name="James T.Y."/>
            <person name="O'Malley M.A."/>
            <person name="Stajich J.E."/>
            <person name="Spatafora J.W."/>
            <person name="Visel A."/>
            <person name="Grigoriev I.V."/>
        </authorList>
    </citation>
    <scope>NUCLEOTIDE SEQUENCE [LARGE SCALE GENOMIC DNA]</scope>
    <source>
        <strain evidence="3 4">NRRL 3301</strain>
    </source>
</reference>
<dbReference type="InterPro" id="IPR011012">
    <property type="entry name" value="Longin-like_dom_sf"/>
</dbReference>
<dbReference type="InterPro" id="IPR006722">
    <property type="entry name" value="Sedlin"/>
</dbReference>
<name>A0A1X2GKT3_9FUNG</name>
<sequence length="144" mass="16033">MSTVINCIAIIGKQNNPLFIKNFSNTHPDLKYHYIAHTSIDVIEERGNGVRSLDQYLGLLYAMEDLAVYGYQSNTKVKFVVIVSVTDGVIRDADMKSIFQQIHQAYASHVCNPFFNQDSPSMTLSSPSFLKSIEAIGTTIPISN</sequence>
<evidence type="ECO:0000313" key="4">
    <source>
        <dbReference type="Proteomes" id="UP000242146"/>
    </source>
</evidence>
<dbReference type="InterPro" id="IPR044760">
    <property type="entry name" value="TRAPPC2L"/>
</dbReference>
<evidence type="ECO:0000256" key="2">
    <source>
        <dbReference type="ARBA" id="ARBA00024408"/>
    </source>
</evidence>
<comment type="similarity">
    <text evidence="1">Belongs to the TRAPP small subunits family. Sedlin subfamily.</text>
</comment>
<dbReference type="PANTHER" id="PTHR12403">
    <property type="entry name" value="TRAFFICKING PROTEIN PARTICLE COMPLEX SUBUNIT 2"/>
    <property type="match status" value="1"/>
</dbReference>
<organism evidence="3 4">
    <name type="scientific">Hesseltinella vesiculosa</name>
    <dbReference type="NCBI Taxonomy" id="101127"/>
    <lineage>
        <taxon>Eukaryota</taxon>
        <taxon>Fungi</taxon>
        <taxon>Fungi incertae sedis</taxon>
        <taxon>Mucoromycota</taxon>
        <taxon>Mucoromycotina</taxon>
        <taxon>Mucoromycetes</taxon>
        <taxon>Mucorales</taxon>
        <taxon>Cunninghamellaceae</taxon>
        <taxon>Hesseltinella</taxon>
    </lineage>
</organism>
<protein>
    <recommendedName>
        <fullName evidence="2">Trafficking protein particle complex subunit 2-like protein</fullName>
    </recommendedName>
</protein>
<evidence type="ECO:0000256" key="1">
    <source>
        <dbReference type="ARBA" id="ARBA00006626"/>
    </source>
</evidence>
<dbReference type="GO" id="GO:0005737">
    <property type="term" value="C:cytoplasm"/>
    <property type="evidence" value="ECO:0007669"/>
    <property type="project" value="GOC"/>
</dbReference>
<dbReference type="CDD" id="cd14854">
    <property type="entry name" value="TRAPPC2L"/>
    <property type="match status" value="1"/>
</dbReference>
<dbReference type="Pfam" id="PF04628">
    <property type="entry name" value="Sedlin_N"/>
    <property type="match status" value="1"/>
</dbReference>
<keyword evidence="4" id="KW-1185">Reference proteome</keyword>
<dbReference type="OrthoDB" id="18320at2759"/>
<dbReference type="Gene3D" id="3.30.450.70">
    <property type="match status" value="1"/>
</dbReference>
<dbReference type="AlphaFoldDB" id="A0A1X2GKT3"/>
<dbReference type="Proteomes" id="UP000242146">
    <property type="component" value="Unassembled WGS sequence"/>
</dbReference>
<evidence type="ECO:0000313" key="3">
    <source>
        <dbReference type="EMBL" id="ORX56225.1"/>
    </source>
</evidence>
<comment type="caution">
    <text evidence="3">The sequence shown here is derived from an EMBL/GenBank/DDBJ whole genome shotgun (WGS) entry which is preliminary data.</text>
</comment>
<dbReference type="GO" id="GO:0006888">
    <property type="term" value="P:endoplasmic reticulum to Golgi vesicle-mediated transport"/>
    <property type="evidence" value="ECO:0007669"/>
    <property type="project" value="InterPro"/>
</dbReference>
<accession>A0A1X2GKT3</accession>
<dbReference type="EMBL" id="MCGT01000010">
    <property type="protein sequence ID" value="ORX56225.1"/>
    <property type="molecule type" value="Genomic_DNA"/>
</dbReference>
<proteinExistence type="inferred from homology"/>
<dbReference type="SUPFAM" id="SSF64356">
    <property type="entry name" value="SNARE-like"/>
    <property type="match status" value="1"/>
</dbReference>
<gene>
    <name evidence="3" type="ORF">DM01DRAFT_1406560</name>
</gene>
<dbReference type="STRING" id="101127.A0A1X2GKT3"/>